<organism evidence="2 3">
    <name type="scientific">Candidatus Anaerotruncus excrementipullorum</name>
    <dbReference type="NCBI Taxonomy" id="2838465"/>
    <lineage>
        <taxon>Bacteria</taxon>
        <taxon>Bacillati</taxon>
        <taxon>Bacillota</taxon>
        <taxon>Clostridia</taxon>
        <taxon>Eubacteriales</taxon>
        <taxon>Oscillospiraceae</taxon>
        <taxon>Anaerotruncus</taxon>
    </lineage>
</organism>
<comment type="caution">
    <text evidence="2">The sequence shown here is derived from an EMBL/GenBank/DDBJ whole genome shotgun (WGS) entry which is preliminary data.</text>
</comment>
<keyword evidence="1" id="KW-0472">Membrane</keyword>
<dbReference type="Proteomes" id="UP000886800">
    <property type="component" value="Unassembled WGS sequence"/>
</dbReference>
<accession>A0A9D2B6G7</accession>
<feature type="transmembrane region" description="Helical" evidence="1">
    <location>
        <begin position="136"/>
        <end position="164"/>
    </location>
</feature>
<dbReference type="EMBL" id="DXES01000049">
    <property type="protein sequence ID" value="HIX65080.1"/>
    <property type="molecule type" value="Genomic_DNA"/>
</dbReference>
<dbReference type="InterPro" id="IPR010387">
    <property type="entry name" value="QueT"/>
</dbReference>
<dbReference type="AlphaFoldDB" id="A0A9D2B6G7"/>
<protein>
    <submittedName>
        <fullName evidence="2">QueT transporter family protein</fullName>
    </submittedName>
</protein>
<keyword evidence="1" id="KW-1133">Transmembrane helix</keyword>
<feature type="transmembrane region" description="Helical" evidence="1">
    <location>
        <begin position="44"/>
        <end position="69"/>
    </location>
</feature>
<feature type="transmembrane region" description="Helical" evidence="1">
    <location>
        <begin position="106"/>
        <end position="130"/>
    </location>
</feature>
<dbReference type="PANTHER" id="PTHR40044:SF1">
    <property type="entry name" value="INTEGRAL MEMBRANE PROTEIN"/>
    <property type="match status" value="1"/>
</dbReference>
<evidence type="ECO:0000313" key="2">
    <source>
        <dbReference type="EMBL" id="HIX65080.1"/>
    </source>
</evidence>
<dbReference type="Pfam" id="PF06177">
    <property type="entry name" value="QueT"/>
    <property type="match status" value="1"/>
</dbReference>
<evidence type="ECO:0000256" key="1">
    <source>
        <dbReference type="SAM" id="Phobius"/>
    </source>
</evidence>
<keyword evidence="1" id="KW-0812">Transmembrane</keyword>
<feature type="transmembrane region" description="Helical" evidence="1">
    <location>
        <begin position="12"/>
        <end position="32"/>
    </location>
</feature>
<dbReference type="PANTHER" id="PTHR40044">
    <property type="entry name" value="INTEGRAL MEMBRANE PROTEIN-RELATED"/>
    <property type="match status" value="1"/>
</dbReference>
<proteinExistence type="predicted"/>
<dbReference type="PIRSF" id="PIRSF031501">
    <property type="entry name" value="QueT"/>
    <property type="match status" value="1"/>
</dbReference>
<feature type="transmembrane region" description="Helical" evidence="1">
    <location>
        <begin position="75"/>
        <end position="94"/>
    </location>
</feature>
<dbReference type="Gene3D" id="1.10.1760.20">
    <property type="match status" value="1"/>
</dbReference>
<reference evidence="2" key="2">
    <citation type="submission" date="2021-04" db="EMBL/GenBank/DDBJ databases">
        <authorList>
            <person name="Gilroy R."/>
        </authorList>
    </citation>
    <scope>NUCLEOTIDE SEQUENCE</scope>
    <source>
        <strain evidence="2">CHK188-5543</strain>
    </source>
</reference>
<sequence>MQKHPLVTTRSLTLAAMLAAVYTVVSFALLPLSFGIVQVRVAEALTLLPVFSPAAIWGVTVGCLLTNLIGVATGAVLPMDIFVGTAATLLAALFTRKLRGFTWRGLPVVSVLPPVVFNGIFVGAELTWMFTPDTPALFWMNAASVAVGELAACGVLGLALVWCIQRAGLGRAMA</sequence>
<reference evidence="2" key="1">
    <citation type="journal article" date="2021" name="PeerJ">
        <title>Extensive microbial diversity within the chicken gut microbiome revealed by metagenomics and culture.</title>
        <authorList>
            <person name="Gilroy R."/>
            <person name="Ravi A."/>
            <person name="Getino M."/>
            <person name="Pursley I."/>
            <person name="Horton D.L."/>
            <person name="Alikhan N.F."/>
            <person name="Baker D."/>
            <person name="Gharbi K."/>
            <person name="Hall N."/>
            <person name="Watson M."/>
            <person name="Adriaenssens E.M."/>
            <person name="Foster-Nyarko E."/>
            <person name="Jarju S."/>
            <person name="Secka A."/>
            <person name="Antonio M."/>
            <person name="Oren A."/>
            <person name="Chaudhuri R.R."/>
            <person name="La Ragione R."/>
            <person name="Hildebrand F."/>
            <person name="Pallen M.J."/>
        </authorList>
    </citation>
    <scope>NUCLEOTIDE SEQUENCE</scope>
    <source>
        <strain evidence="2">CHK188-5543</strain>
    </source>
</reference>
<evidence type="ECO:0000313" key="3">
    <source>
        <dbReference type="Proteomes" id="UP000886800"/>
    </source>
</evidence>
<name>A0A9D2B6G7_9FIRM</name>
<gene>
    <name evidence="2" type="ORF">H9736_02405</name>
</gene>